<dbReference type="InterPro" id="IPR021607">
    <property type="entry name" value="DUF3224"/>
</dbReference>
<reference evidence="1 2" key="1">
    <citation type="submission" date="2019-06" db="EMBL/GenBank/DDBJ databases">
        <title>Sequencing the genomes of 1000 actinobacteria strains.</title>
        <authorList>
            <person name="Klenk H.-P."/>
        </authorList>
    </citation>
    <scope>NUCLEOTIDE SEQUENCE [LARGE SCALE GENOMIC DNA]</scope>
    <source>
        <strain evidence="1 2">DSM 45511</strain>
    </source>
</reference>
<keyword evidence="2" id="KW-1185">Reference proteome</keyword>
<proteinExistence type="predicted"/>
<evidence type="ECO:0000313" key="2">
    <source>
        <dbReference type="Proteomes" id="UP000319818"/>
    </source>
</evidence>
<dbReference type="Pfam" id="PF11528">
    <property type="entry name" value="DUF3224"/>
    <property type="match status" value="1"/>
</dbReference>
<comment type="caution">
    <text evidence="1">The sequence shown here is derived from an EMBL/GenBank/DDBJ whole genome shotgun (WGS) entry which is preliminary data.</text>
</comment>
<dbReference type="EMBL" id="VFPH01000002">
    <property type="protein sequence ID" value="TQM39026.1"/>
    <property type="molecule type" value="Genomic_DNA"/>
</dbReference>
<dbReference type="Proteomes" id="UP000319818">
    <property type="component" value="Unassembled WGS sequence"/>
</dbReference>
<gene>
    <name evidence="1" type="ORF">FB388_6278</name>
</gene>
<accession>A0A543FYW2</accession>
<dbReference type="Gene3D" id="2.40.350.10">
    <property type="entry name" value="SO1590-like"/>
    <property type="match status" value="1"/>
</dbReference>
<dbReference type="RefSeq" id="WP_142105745.1">
    <property type="nucleotide sequence ID" value="NZ_VFPH01000002.1"/>
</dbReference>
<dbReference type="SUPFAM" id="SSF159238">
    <property type="entry name" value="SO1590-like"/>
    <property type="match status" value="1"/>
</dbReference>
<organism evidence="1 2">
    <name type="scientific">Pseudonocardia cypriaca</name>
    <dbReference type="NCBI Taxonomy" id="882449"/>
    <lineage>
        <taxon>Bacteria</taxon>
        <taxon>Bacillati</taxon>
        <taxon>Actinomycetota</taxon>
        <taxon>Actinomycetes</taxon>
        <taxon>Pseudonocardiales</taxon>
        <taxon>Pseudonocardiaceae</taxon>
        <taxon>Pseudonocardia</taxon>
    </lineage>
</organism>
<protein>
    <submittedName>
        <fullName evidence="1">Uncharacterized protein DUF3224</fullName>
    </submittedName>
</protein>
<dbReference type="InterPro" id="IPR023159">
    <property type="entry name" value="SO1590-like_sf"/>
</dbReference>
<name>A0A543FYW2_9PSEU</name>
<dbReference type="AlphaFoldDB" id="A0A543FYW2"/>
<sequence>MTTTTGRFDLTSWAEDAYDDADGARLLKVQNTKTFEGGISGTSSTELLQAIAGDGGAAYVGMERVAGEIDGRKGTFVLRHSASMTADGGGDMRVDVVPGSATGDLAGLTGELTITMTPEREHSYSFAYSLP</sequence>
<evidence type="ECO:0000313" key="1">
    <source>
        <dbReference type="EMBL" id="TQM39026.1"/>
    </source>
</evidence>
<dbReference type="OrthoDB" id="69764at2"/>